<keyword evidence="4" id="KW-0249">Electron transport</keyword>
<comment type="function">
    <text evidence="5">The electron transfer flavoprotein serves as a specific electron acceptor for other dehydrogenases. It transfers the electrons to the main respiratory chain via ETF-ubiquinone oxidoreductase (ETF dehydrogenase).</text>
</comment>
<evidence type="ECO:0000259" key="9">
    <source>
        <dbReference type="SMART" id="SM00893"/>
    </source>
</evidence>
<feature type="binding site" evidence="8">
    <location>
        <position position="284"/>
    </location>
    <ligand>
        <name>FAD</name>
        <dbReference type="ChEBI" id="CHEBI:57692"/>
    </ligand>
</feature>
<dbReference type="InterPro" id="IPR029035">
    <property type="entry name" value="DHS-like_NAD/FAD-binding_dom"/>
</dbReference>
<dbReference type="Gene3D" id="3.40.50.620">
    <property type="entry name" value="HUPs"/>
    <property type="match status" value="1"/>
</dbReference>
<feature type="binding site" evidence="8">
    <location>
        <begin position="246"/>
        <end position="250"/>
    </location>
    <ligand>
        <name>FAD</name>
        <dbReference type="ChEBI" id="CHEBI:57692"/>
    </ligand>
</feature>
<evidence type="ECO:0000256" key="2">
    <source>
        <dbReference type="ARBA" id="ARBA00022630"/>
    </source>
</evidence>
<dbReference type="InterPro" id="IPR001308">
    <property type="entry name" value="ETF_a/FixB"/>
</dbReference>
<feature type="binding site" evidence="8">
    <location>
        <begin position="263"/>
        <end position="270"/>
    </location>
    <ligand>
        <name>FAD</name>
        <dbReference type="ChEBI" id="CHEBI:57692"/>
    </ligand>
</feature>
<dbReference type="GO" id="GO:0050660">
    <property type="term" value="F:flavin adenine dinucleotide binding"/>
    <property type="evidence" value="ECO:0007669"/>
    <property type="project" value="InterPro"/>
</dbReference>
<dbReference type="PANTHER" id="PTHR43153:SF1">
    <property type="entry name" value="ELECTRON TRANSFER FLAVOPROTEIN SUBUNIT ALPHA, MITOCHONDRIAL"/>
    <property type="match status" value="1"/>
</dbReference>
<organism evidence="10 11">
    <name type="scientific">Desulfonema magnum</name>
    <dbReference type="NCBI Taxonomy" id="45655"/>
    <lineage>
        <taxon>Bacteria</taxon>
        <taxon>Pseudomonadati</taxon>
        <taxon>Thermodesulfobacteriota</taxon>
        <taxon>Desulfobacteria</taxon>
        <taxon>Desulfobacterales</taxon>
        <taxon>Desulfococcaceae</taxon>
        <taxon>Desulfonema</taxon>
    </lineage>
</organism>
<keyword evidence="4" id="KW-0813">Transport</keyword>
<feature type="domain" description="Electron transfer flavoprotein alpha/beta-subunit N-terminal" evidence="9">
    <location>
        <begin position="4"/>
        <end position="185"/>
    </location>
</feature>
<reference evidence="10" key="1">
    <citation type="journal article" date="2021" name="Microb. Physiol.">
        <title>Proteogenomic Insights into the Physiology of Marine, Sulfate-Reducing, Filamentous Desulfonema limicola and Desulfonema magnum.</title>
        <authorList>
            <person name="Schnaars V."/>
            <person name="Wohlbrand L."/>
            <person name="Scheve S."/>
            <person name="Hinrichs C."/>
            <person name="Reinhardt R."/>
            <person name="Rabus R."/>
        </authorList>
    </citation>
    <scope>NUCLEOTIDE SEQUENCE</scope>
    <source>
        <strain evidence="10">4be13</strain>
    </source>
</reference>
<keyword evidence="3 8" id="KW-0274">FAD</keyword>
<dbReference type="AlphaFoldDB" id="A0A975BP58"/>
<dbReference type="PANTHER" id="PTHR43153">
    <property type="entry name" value="ELECTRON TRANSFER FLAVOPROTEIN ALPHA"/>
    <property type="match status" value="1"/>
</dbReference>
<feature type="binding site" evidence="8">
    <location>
        <begin position="232"/>
        <end position="233"/>
    </location>
    <ligand>
        <name>FAD</name>
        <dbReference type="ChEBI" id="CHEBI:57692"/>
    </ligand>
</feature>
<dbReference type="SUPFAM" id="SSF52402">
    <property type="entry name" value="Adenine nucleotide alpha hydrolases-like"/>
    <property type="match status" value="1"/>
</dbReference>
<dbReference type="FunFam" id="3.40.50.1220:FF:000001">
    <property type="entry name" value="Electron transfer flavoprotein, alpha subunit"/>
    <property type="match status" value="1"/>
</dbReference>
<evidence type="ECO:0000256" key="5">
    <source>
        <dbReference type="ARBA" id="ARBA00025649"/>
    </source>
</evidence>
<dbReference type="SUPFAM" id="SSF52467">
    <property type="entry name" value="DHS-like NAD/FAD-binding domain"/>
    <property type="match status" value="1"/>
</dbReference>
<dbReference type="PIRSF" id="PIRSF000089">
    <property type="entry name" value="Electra_flavoP_a"/>
    <property type="match status" value="1"/>
</dbReference>
<evidence type="ECO:0000256" key="3">
    <source>
        <dbReference type="ARBA" id="ARBA00022827"/>
    </source>
</evidence>
<dbReference type="KEGG" id="dmm:dnm_051850"/>
<name>A0A975BP58_9BACT</name>
<evidence type="ECO:0000256" key="8">
    <source>
        <dbReference type="PIRSR" id="PIRSR000089-1"/>
    </source>
</evidence>
<keyword evidence="2" id="KW-0285">Flavoprotein</keyword>
<dbReference type="InterPro" id="IPR014731">
    <property type="entry name" value="ETF_asu_C"/>
</dbReference>
<dbReference type="GO" id="GO:0033539">
    <property type="term" value="P:fatty acid beta-oxidation using acyl-CoA dehydrogenase"/>
    <property type="evidence" value="ECO:0007669"/>
    <property type="project" value="TreeGrafter"/>
</dbReference>
<evidence type="ECO:0000256" key="7">
    <source>
        <dbReference type="ARBA" id="ARBA00079299"/>
    </source>
</evidence>
<dbReference type="RefSeq" id="WP_207677906.1">
    <property type="nucleotide sequence ID" value="NZ_CP061800.1"/>
</dbReference>
<dbReference type="Pfam" id="PF00766">
    <property type="entry name" value="ETF_alpha"/>
    <property type="match status" value="1"/>
</dbReference>
<evidence type="ECO:0000256" key="6">
    <source>
        <dbReference type="ARBA" id="ARBA00068674"/>
    </source>
</evidence>
<dbReference type="Proteomes" id="UP000663722">
    <property type="component" value="Chromosome"/>
</dbReference>
<sequence>MANIGVLIETSDNEVKKANFGVISAARGEGGNEIFGLVLSSDAAPCKEAAQEYGVQKVVGVSAEGADIGSSPDLQASALADATEHLGIDVLFGLSSAQGKDLLARVAAILNAPLVMDCVGVNLTENTVTKFHFAGKTYASIKVTGNRWVCGIRPNAIEARPAPCEAEVISHQSAVQDPGRMKIREIKKGDSEQVDLTEAEIIISGGNPMASAENFKILYDCAEVLGAAVGASRSAVDAGFAPHAIQVGQTGKTVSPKLYIACGISGAIQHFAGMKTSKTIVGINKDAEAPIFNKCDYGVVGDLFEVVPALTEVLKRG</sequence>
<dbReference type="InterPro" id="IPR014730">
    <property type="entry name" value="ETF_a/b_N"/>
</dbReference>
<comment type="cofactor">
    <cofactor evidence="8">
        <name>FAD</name>
        <dbReference type="ChEBI" id="CHEBI:57692"/>
    </cofactor>
    <text evidence="8">Binds 1 FAD per dimer.</text>
</comment>
<evidence type="ECO:0000256" key="1">
    <source>
        <dbReference type="ARBA" id="ARBA00005817"/>
    </source>
</evidence>
<dbReference type="EMBL" id="CP061800">
    <property type="protein sequence ID" value="QTA89137.1"/>
    <property type="molecule type" value="Genomic_DNA"/>
</dbReference>
<evidence type="ECO:0000313" key="10">
    <source>
        <dbReference type="EMBL" id="QTA89137.1"/>
    </source>
</evidence>
<evidence type="ECO:0000313" key="11">
    <source>
        <dbReference type="Proteomes" id="UP000663722"/>
    </source>
</evidence>
<dbReference type="Gene3D" id="3.40.50.1220">
    <property type="entry name" value="TPP-binding domain"/>
    <property type="match status" value="1"/>
</dbReference>
<keyword evidence="11" id="KW-1185">Reference proteome</keyword>
<evidence type="ECO:0000256" key="4">
    <source>
        <dbReference type="ARBA" id="ARBA00022982"/>
    </source>
</evidence>
<comment type="similarity">
    <text evidence="1">Belongs to the ETF alpha-subunit/FixB family.</text>
</comment>
<dbReference type="GO" id="GO:0009055">
    <property type="term" value="F:electron transfer activity"/>
    <property type="evidence" value="ECO:0007669"/>
    <property type="project" value="InterPro"/>
</dbReference>
<gene>
    <name evidence="10" type="primary">etfA1</name>
    <name evidence="10" type="ORF">dnm_051850</name>
</gene>
<dbReference type="Pfam" id="PF01012">
    <property type="entry name" value="ETF"/>
    <property type="match status" value="1"/>
</dbReference>
<protein>
    <recommendedName>
        <fullName evidence="6">Electron transfer flavoprotein subunit alpha</fullName>
    </recommendedName>
    <alternativeName>
        <fullName evidence="7">Electron transfer flavoprotein large subunit</fullName>
    </alternativeName>
</protein>
<proteinExistence type="inferred from homology"/>
<accession>A0A975BP58</accession>
<dbReference type="SMART" id="SM00893">
    <property type="entry name" value="ETF"/>
    <property type="match status" value="1"/>
</dbReference>
<dbReference type="InterPro" id="IPR014729">
    <property type="entry name" value="Rossmann-like_a/b/a_fold"/>
</dbReference>